<sequence length="105" mass="11711">MRDNGLFTLGVVFMCKSENGSAISRPGHRFAPFIMAYKAVGITFQPATLNRLLDYPTETNPRTVWAYAQMGGVPLMVYRLSLGRMAIQSAQIVPLNTAKWMIVEN</sequence>
<name>A0A9W8LCP1_9FUNG</name>
<comment type="caution">
    <text evidence="1">The sequence shown here is derived from an EMBL/GenBank/DDBJ whole genome shotgun (WGS) entry which is preliminary data.</text>
</comment>
<proteinExistence type="predicted"/>
<accession>A0A9W8LCP1</accession>
<organism evidence="1 2">
    <name type="scientific">Coemansia pectinata</name>
    <dbReference type="NCBI Taxonomy" id="1052879"/>
    <lineage>
        <taxon>Eukaryota</taxon>
        <taxon>Fungi</taxon>
        <taxon>Fungi incertae sedis</taxon>
        <taxon>Zoopagomycota</taxon>
        <taxon>Kickxellomycotina</taxon>
        <taxon>Kickxellomycetes</taxon>
        <taxon>Kickxellales</taxon>
        <taxon>Kickxellaceae</taxon>
        <taxon>Coemansia</taxon>
    </lineage>
</organism>
<keyword evidence="2" id="KW-1185">Reference proteome</keyword>
<dbReference type="Proteomes" id="UP001140011">
    <property type="component" value="Unassembled WGS sequence"/>
</dbReference>
<evidence type="ECO:0000313" key="2">
    <source>
        <dbReference type="Proteomes" id="UP001140011"/>
    </source>
</evidence>
<evidence type="ECO:0000313" key="1">
    <source>
        <dbReference type="EMBL" id="KAJ2756310.1"/>
    </source>
</evidence>
<reference evidence="1" key="1">
    <citation type="submission" date="2022-07" db="EMBL/GenBank/DDBJ databases">
        <title>Phylogenomic reconstructions and comparative analyses of Kickxellomycotina fungi.</title>
        <authorList>
            <person name="Reynolds N.K."/>
            <person name="Stajich J.E."/>
            <person name="Barry K."/>
            <person name="Grigoriev I.V."/>
            <person name="Crous P."/>
            <person name="Smith M.E."/>
        </authorList>
    </citation>
    <scope>NUCLEOTIDE SEQUENCE</scope>
    <source>
        <strain evidence="1">BCRC 34297</strain>
    </source>
</reference>
<gene>
    <name evidence="1" type="ORF">GGI19_000968</name>
</gene>
<protein>
    <submittedName>
        <fullName evidence="1">Uncharacterized protein</fullName>
    </submittedName>
</protein>
<dbReference type="AlphaFoldDB" id="A0A9W8LCP1"/>
<dbReference type="EMBL" id="JANBUH010000030">
    <property type="protein sequence ID" value="KAJ2756310.1"/>
    <property type="molecule type" value="Genomic_DNA"/>
</dbReference>